<name>A0AA88E493_FICCA</name>
<organism evidence="1 2">
    <name type="scientific">Ficus carica</name>
    <name type="common">Common fig</name>
    <dbReference type="NCBI Taxonomy" id="3494"/>
    <lineage>
        <taxon>Eukaryota</taxon>
        <taxon>Viridiplantae</taxon>
        <taxon>Streptophyta</taxon>
        <taxon>Embryophyta</taxon>
        <taxon>Tracheophyta</taxon>
        <taxon>Spermatophyta</taxon>
        <taxon>Magnoliopsida</taxon>
        <taxon>eudicotyledons</taxon>
        <taxon>Gunneridae</taxon>
        <taxon>Pentapetalae</taxon>
        <taxon>rosids</taxon>
        <taxon>fabids</taxon>
        <taxon>Rosales</taxon>
        <taxon>Moraceae</taxon>
        <taxon>Ficeae</taxon>
        <taxon>Ficus</taxon>
    </lineage>
</organism>
<comment type="caution">
    <text evidence="1">The sequence shown here is derived from an EMBL/GenBank/DDBJ whole genome shotgun (WGS) entry which is preliminary data.</text>
</comment>
<protein>
    <submittedName>
        <fullName evidence="1">Uncharacterized protein</fullName>
    </submittedName>
</protein>
<keyword evidence="2" id="KW-1185">Reference proteome</keyword>
<dbReference type="EMBL" id="BTGU01000372">
    <property type="protein sequence ID" value="GMN66853.1"/>
    <property type="molecule type" value="Genomic_DNA"/>
</dbReference>
<accession>A0AA88E493</accession>
<gene>
    <name evidence="1" type="ORF">TIFTF001_035920</name>
</gene>
<evidence type="ECO:0000313" key="1">
    <source>
        <dbReference type="EMBL" id="GMN66853.1"/>
    </source>
</evidence>
<proteinExistence type="predicted"/>
<dbReference type="AlphaFoldDB" id="A0AA88E493"/>
<dbReference type="Proteomes" id="UP001187192">
    <property type="component" value="Unassembled WGS sequence"/>
</dbReference>
<reference evidence="1" key="1">
    <citation type="submission" date="2023-07" db="EMBL/GenBank/DDBJ databases">
        <title>draft genome sequence of fig (Ficus carica).</title>
        <authorList>
            <person name="Takahashi T."/>
            <person name="Nishimura K."/>
        </authorList>
    </citation>
    <scope>NUCLEOTIDE SEQUENCE</scope>
</reference>
<sequence>MTVNPPKNRDENRDPKIAILIGIGVGVASPITSSPLGCVVATSVVDNLDLGGMI</sequence>
<evidence type="ECO:0000313" key="2">
    <source>
        <dbReference type="Proteomes" id="UP001187192"/>
    </source>
</evidence>